<dbReference type="InterPro" id="IPR013328">
    <property type="entry name" value="6PGD_dom2"/>
</dbReference>
<dbReference type="AlphaFoldDB" id="A0A318LLA7"/>
<dbReference type="Proteomes" id="UP000247892">
    <property type="component" value="Unassembled WGS sequence"/>
</dbReference>
<dbReference type="GO" id="GO:0008691">
    <property type="term" value="F:3-hydroxybutyryl-CoA dehydrogenase activity"/>
    <property type="evidence" value="ECO:0007669"/>
    <property type="project" value="TreeGrafter"/>
</dbReference>
<dbReference type="SUPFAM" id="SSF48179">
    <property type="entry name" value="6-phosphogluconate dehydrogenase C-terminal domain-like"/>
    <property type="match status" value="1"/>
</dbReference>
<dbReference type="Gene3D" id="1.10.1040.10">
    <property type="entry name" value="N-(1-d-carboxylethyl)-l-norvaline Dehydrogenase, domain 2"/>
    <property type="match status" value="1"/>
</dbReference>
<dbReference type="InterPro" id="IPR022694">
    <property type="entry name" value="3-OHacyl-CoA_DH"/>
</dbReference>
<evidence type="ECO:0000259" key="6">
    <source>
        <dbReference type="Pfam" id="PF00725"/>
    </source>
</evidence>
<dbReference type="InterPro" id="IPR008927">
    <property type="entry name" value="6-PGluconate_DH-like_C_sf"/>
</dbReference>
<evidence type="ECO:0000256" key="1">
    <source>
        <dbReference type="ARBA" id="ARBA00005086"/>
    </source>
</evidence>
<comment type="similarity">
    <text evidence="2">Belongs to the 3-hydroxyacyl-CoA dehydrogenase family.</text>
</comment>
<feature type="binding site" evidence="5">
    <location>
        <position position="41"/>
    </location>
    <ligand>
        <name>NAD(+)</name>
        <dbReference type="ChEBI" id="CHEBI:57540"/>
    </ligand>
</feature>
<evidence type="ECO:0000256" key="4">
    <source>
        <dbReference type="PIRSR" id="PIRSR000105-1"/>
    </source>
</evidence>
<proteinExistence type="inferred from homology"/>
<evidence type="ECO:0000313" key="8">
    <source>
        <dbReference type="EMBL" id="PXY35382.1"/>
    </source>
</evidence>
<keyword evidence="9" id="KW-1185">Reference proteome</keyword>
<dbReference type="PANTHER" id="PTHR48075">
    <property type="entry name" value="3-HYDROXYACYL-COA DEHYDROGENASE FAMILY PROTEIN"/>
    <property type="match status" value="1"/>
</dbReference>
<dbReference type="GO" id="GO:0070403">
    <property type="term" value="F:NAD+ binding"/>
    <property type="evidence" value="ECO:0007669"/>
    <property type="project" value="InterPro"/>
</dbReference>
<dbReference type="Pfam" id="PF00725">
    <property type="entry name" value="3HCDH"/>
    <property type="match status" value="1"/>
</dbReference>
<dbReference type="EMBL" id="MASU01000005">
    <property type="protein sequence ID" value="PXY35382.1"/>
    <property type="molecule type" value="Genomic_DNA"/>
</dbReference>
<feature type="binding site" evidence="5">
    <location>
        <begin position="18"/>
        <end position="23"/>
    </location>
    <ligand>
        <name>NAD(+)</name>
        <dbReference type="ChEBI" id="CHEBI:57540"/>
    </ligand>
</feature>
<dbReference type="Gene3D" id="3.40.50.720">
    <property type="entry name" value="NAD(P)-binding Rossmann-like Domain"/>
    <property type="match status" value="1"/>
</dbReference>
<feature type="binding site" evidence="5">
    <location>
        <position position="285"/>
    </location>
    <ligand>
        <name>NAD(+)</name>
        <dbReference type="ChEBI" id="CHEBI:57540"/>
    </ligand>
</feature>
<dbReference type="InterPro" id="IPR006176">
    <property type="entry name" value="3-OHacyl-CoA_DH_NAD-bd"/>
</dbReference>
<organism evidence="8 9">
    <name type="scientific">Prauserella flavalba</name>
    <dbReference type="NCBI Taxonomy" id="1477506"/>
    <lineage>
        <taxon>Bacteria</taxon>
        <taxon>Bacillati</taxon>
        <taxon>Actinomycetota</taxon>
        <taxon>Actinomycetes</taxon>
        <taxon>Pseudonocardiales</taxon>
        <taxon>Pseudonocardiaceae</taxon>
        <taxon>Prauserella</taxon>
    </lineage>
</organism>
<evidence type="ECO:0000259" key="7">
    <source>
        <dbReference type="Pfam" id="PF02737"/>
    </source>
</evidence>
<dbReference type="PROSITE" id="PS00067">
    <property type="entry name" value="3HCDH"/>
    <property type="match status" value="1"/>
</dbReference>
<name>A0A318LLA7_9PSEU</name>
<evidence type="ECO:0000256" key="2">
    <source>
        <dbReference type="ARBA" id="ARBA00009463"/>
    </source>
</evidence>
<feature type="binding site" evidence="5">
    <location>
        <position position="101"/>
    </location>
    <ligand>
        <name>NAD(+)</name>
        <dbReference type="ChEBI" id="CHEBI:57540"/>
    </ligand>
</feature>
<comment type="pathway">
    <text evidence="1">Lipid metabolism; butanoate metabolism.</text>
</comment>
<feature type="domain" description="3-hydroxyacyl-CoA dehydrogenase C-terminal" evidence="6">
    <location>
        <begin position="195"/>
        <end position="292"/>
    </location>
</feature>
<evidence type="ECO:0000313" key="9">
    <source>
        <dbReference type="Proteomes" id="UP000247892"/>
    </source>
</evidence>
<reference evidence="8 9" key="1">
    <citation type="submission" date="2016-07" db="EMBL/GenBank/DDBJ databases">
        <title>Draft genome sequence of Prauserella sp. YIM 121212, isolated from alkaline soil.</title>
        <authorList>
            <person name="Ruckert C."/>
            <person name="Albersmeier A."/>
            <person name="Jiang C.-L."/>
            <person name="Jiang Y."/>
            <person name="Kalinowski J."/>
            <person name="Schneider O."/>
            <person name="Winkler A."/>
            <person name="Zotchev S.B."/>
        </authorList>
    </citation>
    <scope>NUCLEOTIDE SEQUENCE [LARGE SCALE GENOMIC DNA]</scope>
    <source>
        <strain evidence="8 9">YIM 121212</strain>
    </source>
</reference>
<keyword evidence="3" id="KW-0560">Oxidoreductase</keyword>
<dbReference type="InterPro" id="IPR036291">
    <property type="entry name" value="NAD(P)-bd_dom_sf"/>
</dbReference>
<dbReference type="GO" id="GO:0006635">
    <property type="term" value="P:fatty acid beta-oxidation"/>
    <property type="evidence" value="ECO:0007669"/>
    <property type="project" value="TreeGrafter"/>
</dbReference>
<feature type="domain" description="3-hydroxyacyl-CoA dehydrogenase NAD binding" evidence="7">
    <location>
        <begin position="14"/>
        <end position="192"/>
    </location>
</feature>
<dbReference type="RefSeq" id="WP_110335378.1">
    <property type="nucleotide sequence ID" value="NZ_JBHVKT010000026.1"/>
</dbReference>
<evidence type="ECO:0000256" key="5">
    <source>
        <dbReference type="PIRSR" id="PIRSR000105-2"/>
    </source>
</evidence>
<protein>
    <submittedName>
        <fullName evidence="8">3-hydroxyacyl-CoA dehydrogenase</fullName>
    </submittedName>
</protein>
<feature type="binding site" evidence="5">
    <location>
        <position position="106"/>
    </location>
    <ligand>
        <name>NAD(+)</name>
        <dbReference type="ChEBI" id="CHEBI:57540"/>
    </ligand>
</feature>
<dbReference type="Pfam" id="PF02737">
    <property type="entry name" value="3HCDH_N"/>
    <property type="match status" value="1"/>
</dbReference>
<feature type="binding site" evidence="5">
    <location>
        <position position="152"/>
    </location>
    <ligand>
        <name>NAD(+)</name>
        <dbReference type="ChEBI" id="CHEBI:57540"/>
    </ligand>
</feature>
<evidence type="ECO:0000256" key="3">
    <source>
        <dbReference type="ARBA" id="ARBA00023002"/>
    </source>
</evidence>
<dbReference type="InterPro" id="IPR006180">
    <property type="entry name" value="3-OHacyl-CoA_DH_CS"/>
</dbReference>
<accession>A0A318LLA7</accession>
<sequence length="325" mass="34213">MTATPFETRPVDRVAVVGSGYMGGGIAQVLALAGTDVVLGDVDAERAEAARTRLIEEARAFTAAGLFADSSAETLEQRLSAAASVEDAVTGADYVAEAVFETREVKKDALERVSKAAPDHAIIGTNTSAIPIAELALSVRGPERFLGVHWMNPAPFIPGVELIAHEGTAPEVVDAAERLIRDAGKVPARVADAPGFVANRLQFALYKEAVKVVEEGLATPEQVDLVVSNAFGFRLALFGPFAIGDMAGLDVYHASYGSLEAKYGSRLSAPESLTALVEDGNLGLKTGHGFLDIDPEKKAELLAYRDRAYAALSALRRELGPAPGL</sequence>
<keyword evidence="5" id="KW-0520">NAD</keyword>
<dbReference type="SUPFAM" id="SSF51735">
    <property type="entry name" value="NAD(P)-binding Rossmann-fold domains"/>
    <property type="match status" value="1"/>
</dbReference>
<dbReference type="OrthoDB" id="3229174at2"/>
<comment type="caution">
    <text evidence="8">The sequence shown here is derived from an EMBL/GenBank/DDBJ whole genome shotgun (WGS) entry which is preliminary data.</text>
</comment>
<dbReference type="PIRSF" id="PIRSF000105">
    <property type="entry name" value="HCDH"/>
    <property type="match status" value="1"/>
</dbReference>
<gene>
    <name evidence="8" type="ORF">BA062_07515</name>
</gene>
<dbReference type="PANTHER" id="PTHR48075:SF5">
    <property type="entry name" value="3-HYDROXYBUTYRYL-COA DEHYDROGENASE"/>
    <property type="match status" value="1"/>
</dbReference>
<dbReference type="InterPro" id="IPR006108">
    <property type="entry name" value="3HC_DH_C"/>
</dbReference>
<feature type="site" description="Important for catalytic activity" evidence="4">
    <location>
        <position position="149"/>
    </location>
</feature>
<feature type="binding site" evidence="5">
    <location>
        <position position="128"/>
    </location>
    <ligand>
        <name>NAD(+)</name>
        <dbReference type="ChEBI" id="CHEBI:57540"/>
    </ligand>
</feature>